<protein>
    <submittedName>
        <fullName evidence="2">Helix-hairpin-helix motif</fullName>
    </submittedName>
</protein>
<accession>A0A2X2IRB4</accession>
<dbReference type="Proteomes" id="UP000251241">
    <property type="component" value="Unassembled WGS sequence"/>
</dbReference>
<proteinExistence type="predicted"/>
<evidence type="ECO:0000313" key="3">
    <source>
        <dbReference type="Proteomes" id="UP000251241"/>
    </source>
</evidence>
<name>A0A2X2IRB4_SPHMU</name>
<evidence type="ECO:0000313" key="2">
    <source>
        <dbReference type="EMBL" id="SPZ83834.1"/>
    </source>
</evidence>
<feature type="signal peptide" evidence="1">
    <location>
        <begin position="1"/>
        <end position="21"/>
    </location>
</feature>
<organism evidence="2 3">
    <name type="scientific">Sphingobacterium multivorum</name>
    <dbReference type="NCBI Taxonomy" id="28454"/>
    <lineage>
        <taxon>Bacteria</taxon>
        <taxon>Pseudomonadati</taxon>
        <taxon>Bacteroidota</taxon>
        <taxon>Sphingobacteriia</taxon>
        <taxon>Sphingobacteriales</taxon>
        <taxon>Sphingobacteriaceae</taxon>
        <taxon>Sphingobacterium</taxon>
    </lineage>
</organism>
<reference evidence="2 3" key="1">
    <citation type="submission" date="2018-06" db="EMBL/GenBank/DDBJ databases">
        <authorList>
            <consortium name="Pathogen Informatics"/>
            <person name="Doyle S."/>
        </authorList>
    </citation>
    <scope>NUCLEOTIDE SEQUENCE [LARGE SCALE GENOMIC DNA]</scope>
    <source>
        <strain evidence="2 3">NCTC11343</strain>
    </source>
</reference>
<feature type="chain" id="PRO_5016003323" evidence="1">
    <location>
        <begin position="22"/>
        <end position="678"/>
    </location>
</feature>
<dbReference type="AlphaFoldDB" id="A0A2X2IRB4"/>
<keyword evidence="1" id="KW-0732">Signal</keyword>
<dbReference type="InterPro" id="IPR010994">
    <property type="entry name" value="RuvA_2-like"/>
</dbReference>
<dbReference type="SUPFAM" id="SSF47781">
    <property type="entry name" value="RuvA domain 2-like"/>
    <property type="match status" value="1"/>
</dbReference>
<evidence type="ECO:0000256" key="1">
    <source>
        <dbReference type="SAM" id="SignalP"/>
    </source>
</evidence>
<gene>
    <name evidence="2" type="ORF">NCTC11343_00353</name>
</gene>
<sequence>MKYCSKILLFIGCFIGITCLAQTNEKIDLQDLFESLSDELAADADLSEFTEKWYHYLKHPIDLNKTDGRELTELQFLDPLLIERLLEHRTISGNFIDVLELQSIEGFNERVISLLLPFVRVGPGSPLETLKSRNFKQEFTVRYARTLEKAKGYRIVDTTKSHYLGDANRYAFRYRAQLNAVVQLAVNMEKDAGEPFFRDKQKMGFDFYSLSVSIKHFGRFRNIVIGDYALQFGQGLSMWNGLNFGKGGLVQHTARQGIGVKSYTSLNEANFMRGIAGTLQIGQFEVTPYISYRSIDGKVNRIASPATISTIASTGLHRTATEQQYRHAASQLAYGLNLLWRYKRIKMGIHFNQTQLNAFKTKGNAIQQEADFEGDLLRNISLYVNYTIRNTYLFGEYANSIDGGSALLTGAIISLHPRLSSVILLRDYKKNFHTFYGQGFGESDNSSNEQGVYCGLTYQLGRKLLWSNYADVFRFPGAKYQADTLSTGADFFSQLSYMWYKKGQLSLRYRNRLKQVNYQGEGQTEHGLVNTGKQQFRIEFQYRLSSIWTIRSRVEANLFQKEYQENSFGYMYYQDILWKSTTGKLQSNMRIAYFEAASYDNRIYAYERDVLYASGFGMYNTRGWRMYFNLQYRLSRHLQVWTKYGVYYYPRREHIGTGLDQIEGNRKSEVKVQLRWQL</sequence>
<dbReference type="EMBL" id="UAUU01000002">
    <property type="protein sequence ID" value="SPZ83834.1"/>
    <property type="molecule type" value="Genomic_DNA"/>
</dbReference>